<dbReference type="Proteomes" id="UP000325313">
    <property type="component" value="Unassembled WGS sequence"/>
</dbReference>
<gene>
    <name evidence="2" type="ORF">PGTUg99_036725</name>
</gene>
<dbReference type="AlphaFoldDB" id="A0A5B0PQ63"/>
<protein>
    <submittedName>
        <fullName evidence="2">Uncharacterized protein</fullName>
    </submittedName>
</protein>
<evidence type="ECO:0000313" key="2">
    <source>
        <dbReference type="EMBL" id="KAA1102862.1"/>
    </source>
</evidence>
<comment type="caution">
    <text evidence="2">The sequence shown here is derived from an EMBL/GenBank/DDBJ whole genome shotgun (WGS) entry which is preliminary data.</text>
</comment>
<proteinExistence type="predicted"/>
<sequence>MSIRGDVCAPPASARNTNITFAVAQIPTWSQQLITMASLSAEPANDGSPLESEVYSHWNSDQG</sequence>
<organism evidence="2 3">
    <name type="scientific">Puccinia graminis f. sp. tritici</name>
    <dbReference type="NCBI Taxonomy" id="56615"/>
    <lineage>
        <taxon>Eukaryota</taxon>
        <taxon>Fungi</taxon>
        <taxon>Dikarya</taxon>
        <taxon>Basidiomycota</taxon>
        <taxon>Pucciniomycotina</taxon>
        <taxon>Pucciniomycetes</taxon>
        <taxon>Pucciniales</taxon>
        <taxon>Pucciniaceae</taxon>
        <taxon>Puccinia</taxon>
    </lineage>
</organism>
<accession>A0A5B0PQ63</accession>
<evidence type="ECO:0000313" key="3">
    <source>
        <dbReference type="Proteomes" id="UP000325313"/>
    </source>
</evidence>
<name>A0A5B0PQ63_PUCGR</name>
<reference evidence="2 3" key="1">
    <citation type="submission" date="2019-05" db="EMBL/GenBank/DDBJ databases">
        <title>Emergence of the Ug99 lineage of the wheat stem rust pathogen through somatic hybridization.</title>
        <authorList>
            <person name="Li F."/>
            <person name="Upadhyaya N.M."/>
            <person name="Sperschneider J."/>
            <person name="Matny O."/>
            <person name="Nguyen-Phuc H."/>
            <person name="Mago R."/>
            <person name="Raley C."/>
            <person name="Miller M.E."/>
            <person name="Silverstein K.A.T."/>
            <person name="Henningsen E."/>
            <person name="Hirsch C.D."/>
            <person name="Visser B."/>
            <person name="Pretorius Z.A."/>
            <person name="Steffenson B.J."/>
            <person name="Schwessinger B."/>
            <person name="Dodds P.N."/>
            <person name="Figueroa M."/>
        </authorList>
    </citation>
    <scope>NUCLEOTIDE SEQUENCE [LARGE SCALE GENOMIC DNA]</scope>
    <source>
        <strain evidence="2 3">Ug99</strain>
    </source>
</reference>
<dbReference type="EMBL" id="VDEP01000337">
    <property type="protein sequence ID" value="KAA1102862.1"/>
    <property type="molecule type" value="Genomic_DNA"/>
</dbReference>
<evidence type="ECO:0000256" key="1">
    <source>
        <dbReference type="SAM" id="MobiDB-lite"/>
    </source>
</evidence>
<feature type="region of interest" description="Disordered" evidence="1">
    <location>
        <begin position="40"/>
        <end position="63"/>
    </location>
</feature>